<organism evidence="2 3">
    <name type="scientific">Agaribacillus aureus</name>
    <dbReference type="NCBI Taxonomy" id="3051825"/>
    <lineage>
        <taxon>Bacteria</taxon>
        <taxon>Pseudomonadati</taxon>
        <taxon>Bacteroidota</taxon>
        <taxon>Cytophagia</taxon>
        <taxon>Cytophagales</taxon>
        <taxon>Splendidivirgaceae</taxon>
        <taxon>Agaribacillus</taxon>
    </lineage>
</organism>
<dbReference type="InterPro" id="IPR013783">
    <property type="entry name" value="Ig-like_fold"/>
</dbReference>
<comment type="caution">
    <text evidence="2">The sequence shown here is derived from an EMBL/GenBank/DDBJ whole genome shotgun (WGS) entry which is preliminary data.</text>
</comment>
<keyword evidence="3" id="KW-1185">Reference proteome</keyword>
<dbReference type="CDD" id="cd00102">
    <property type="entry name" value="IPT"/>
    <property type="match status" value="1"/>
</dbReference>
<feature type="domain" description="IPT/TIG" evidence="1">
    <location>
        <begin position="25"/>
        <end position="101"/>
    </location>
</feature>
<dbReference type="Pfam" id="PF01833">
    <property type="entry name" value="TIG"/>
    <property type="match status" value="1"/>
</dbReference>
<dbReference type="EMBL" id="JAUJEB010000003">
    <property type="protein sequence ID" value="MDN5213543.1"/>
    <property type="molecule type" value="Genomic_DNA"/>
</dbReference>
<accession>A0ABT8LB75</accession>
<dbReference type="InterPro" id="IPR014756">
    <property type="entry name" value="Ig_E-set"/>
</dbReference>
<dbReference type="SUPFAM" id="SSF81296">
    <property type="entry name" value="E set domains"/>
    <property type="match status" value="1"/>
</dbReference>
<evidence type="ECO:0000259" key="1">
    <source>
        <dbReference type="Pfam" id="PF01833"/>
    </source>
</evidence>
<dbReference type="Gene3D" id="2.60.40.10">
    <property type="entry name" value="Immunoglobulins"/>
    <property type="match status" value="1"/>
</dbReference>
<dbReference type="Proteomes" id="UP001172083">
    <property type="component" value="Unassembled WGS sequence"/>
</dbReference>
<sequence>MLSLTVLLQLGSCEENPEDVCLDCPVITGVNPNHGSGGEIIVITGTNFSGFISELDQVTINGKNAVLVEAVTNTELKVQVPVNAGSGPVIVHLGGLRSAPVREANFVYNFTETRVADYNDRKTAEGVTVGNAFFRTVSSDNAVQFANETVKLVAVSEKSPETVATANRINTGYDRMIAYGEKFADALLAYQSGTYLYVKSSAGENSAVEMIRSNLNGSFIEKNNVPFRKRSKATINRGLGMGNQPPRIAGKYPWAPTGFEEQLSVAATWTIDETP</sequence>
<evidence type="ECO:0000313" key="2">
    <source>
        <dbReference type="EMBL" id="MDN5213543.1"/>
    </source>
</evidence>
<protein>
    <submittedName>
        <fullName evidence="2">IPT/TIG domain-containing protein</fullName>
    </submittedName>
</protein>
<dbReference type="RefSeq" id="WP_346758881.1">
    <property type="nucleotide sequence ID" value="NZ_JAUJEB010000003.1"/>
</dbReference>
<gene>
    <name evidence="2" type="ORF">QQ020_15840</name>
</gene>
<reference evidence="2" key="1">
    <citation type="submission" date="2023-06" db="EMBL/GenBank/DDBJ databases">
        <title>Genomic of Agaribacillus aureum.</title>
        <authorList>
            <person name="Wang G."/>
        </authorList>
    </citation>
    <scope>NUCLEOTIDE SEQUENCE</scope>
    <source>
        <strain evidence="2">BMA12</strain>
    </source>
</reference>
<dbReference type="InterPro" id="IPR002909">
    <property type="entry name" value="IPT_dom"/>
</dbReference>
<proteinExistence type="predicted"/>
<name>A0ABT8LB75_9BACT</name>
<evidence type="ECO:0000313" key="3">
    <source>
        <dbReference type="Proteomes" id="UP001172083"/>
    </source>
</evidence>